<dbReference type="PROSITE" id="PS51257">
    <property type="entry name" value="PROKAR_LIPOPROTEIN"/>
    <property type="match status" value="1"/>
</dbReference>
<gene>
    <name evidence="2" type="ORF">WCN91_05005</name>
</gene>
<accession>A0ABU9MU24</accession>
<organism evidence="2 3">
    <name type="scientific">Pseudoalteromonas qingdaonensis</name>
    <dbReference type="NCBI Taxonomy" id="3131913"/>
    <lineage>
        <taxon>Bacteria</taxon>
        <taxon>Pseudomonadati</taxon>
        <taxon>Pseudomonadota</taxon>
        <taxon>Gammaproteobacteria</taxon>
        <taxon>Alteromonadales</taxon>
        <taxon>Pseudoalteromonadaceae</taxon>
        <taxon>Pseudoalteromonas</taxon>
    </lineage>
</organism>
<proteinExistence type="predicted"/>
<evidence type="ECO:0000256" key="1">
    <source>
        <dbReference type="SAM" id="SignalP"/>
    </source>
</evidence>
<feature type="chain" id="PRO_5047103481" description="Lipoprotein" evidence="1">
    <location>
        <begin position="28"/>
        <end position="150"/>
    </location>
</feature>
<reference evidence="2 3" key="1">
    <citation type="submission" date="2024-03" db="EMBL/GenBank/DDBJ databases">
        <title>Pseudoalteromonas qingdaonensis sp. nov., isolated from the intestines of marine benthic organisms.</title>
        <authorList>
            <person name="Lin X."/>
            <person name="Fang S."/>
            <person name="Hu X."/>
        </authorList>
    </citation>
    <scope>NUCLEOTIDE SEQUENCE [LARGE SCALE GENOMIC DNA]</scope>
    <source>
        <strain evidence="2 3">YIC-827</strain>
    </source>
</reference>
<evidence type="ECO:0000313" key="3">
    <source>
        <dbReference type="Proteomes" id="UP001447008"/>
    </source>
</evidence>
<feature type="signal peptide" evidence="1">
    <location>
        <begin position="1"/>
        <end position="27"/>
    </location>
</feature>
<keyword evidence="3" id="KW-1185">Reference proteome</keyword>
<name>A0ABU9MU24_9GAMM</name>
<dbReference type="EMBL" id="JBCGCU010000004">
    <property type="protein sequence ID" value="MEM0514786.1"/>
    <property type="molecule type" value="Genomic_DNA"/>
</dbReference>
<comment type="caution">
    <text evidence="2">The sequence shown here is derived from an EMBL/GenBank/DDBJ whole genome shotgun (WGS) entry which is preliminary data.</text>
</comment>
<evidence type="ECO:0008006" key="4">
    <source>
        <dbReference type="Google" id="ProtNLM"/>
    </source>
</evidence>
<evidence type="ECO:0000313" key="2">
    <source>
        <dbReference type="EMBL" id="MEM0514786.1"/>
    </source>
</evidence>
<dbReference type="Proteomes" id="UP001447008">
    <property type="component" value="Unassembled WGS sequence"/>
</dbReference>
<dbReference type="RefSeq" id="WP_342676875.1">
    <property type="nucleotide sequence ID" value="NZ_JBCGCU010000004.1"/>
</dbReference>
<protein>
    <recommendedName>
        <fullName evidence="4">Lipoprotein</fullName>
    </recommendedName>
</protein>
<sequence>MKNIKSTLSHWLVAASLGCALVGGASADSTPTFTMYDDPLLIQPYVTEPAKVIKLGMNQYQWRGTEQTPGTIAAELDYKGYVLRVDIHYNSEKIWFEAISSVNNDCKKPPCEVEQRHIDRWRTGLRRGIAKAITDLAVKDAYQQVYMDKP</sequence>
<keyword evidence="1" id="KW-0732">Signal</keyword>